<keyword evidence="3" id="KW-0391">Immunity</keyword>
<evidence type="ECO:0000313" key="7">
    <source>
        <dbReference type="EMBL" id="CAH1647684.1"/>
    </source>
</evidence>
<dbReference type="GO" id="GO:0008745">
    <property type="term" value="F:N-acetylmuramoyl-L-alanine amidase activity"/>
    <property type="evidence" value="ECO:0007669"/>
    <property type="project" value="InterPro"/>
</dbReference>
<feature type="region of interest" description="Disordered" evidence="4">
    <location>
        <begin position="26"/>
        <end position="46"/>
    </location>
</feature>
<dbReference type="AlphaFoldDB" id="A0A9P0NCA6"/>
<dbReference type="InterPro" id="IPR015510">
    <property type="entry name" value="PGRP"/>
</dbReference>
<evidence type="ECO:0000256" key="1">
    <source>
        <dbReference type="ARBA" id="ARBA00007553"/>
    </source>
</evidence>
<evidence type="ECO:0000259" key="6">
    <source>
        <dbReference type="SMART" id="SM00701"/>
    </source>
</evidence>
<proteinExistence type="inferred from homology"/>
<dbReference type="PANTHER" id="PTHR11022">
    <property type="entry name" value="PEPTIDOGLYCAN RECOGNITION PROTEIN"/>
    <property type="match status" value="1"/>
</dbReference>
<dbReference type="GO" id="GO:0045087">
    <property type="term" value="P:innate immune response"/>
    <property type="evidence" value="ECO:0007669"/>
    <property type="project" value="UniProtKB-KW"/>
</dbReference>
<dbReference type="GO" id="GO:0009253">
    <property type="term" value="P:peptidoglycan catabolic process"/>
    <property type="evidence" value="ECO:0007669"/>
    <property type="project" value="InterPro"/>
</dbReference>
<dbReference type="SMART" id="SM00701">
    <property type="entry name" value="PGRP"/>
    <property type="match status" value="1"/>
</dbReference>
<dbReference type="CDD" id="cd06583">
    <property type="entry name" value="PGRP"/>
    <property type="match status" value="1"/>
</dbReference>
<dbReference type="EMBL" id="LR824562">
    <property type="protein sequence ID" value="CAH1647684.1"/>
    <property type="molecule type" value="Genomic_DNA"/>
</dbReference>
<dbReference type="Gene3D" id="3.40.80.10">
    <property type="entry name" value="Peptidoglycan recognition protein-like"/>
    <property type="match status" value="1"/>
</dbReference>
<dbReference type="PANTHER" id="PTHR11022:SF73">
    <property type="entry name" value="PEPTIDOGLYCAN-RECOGNITION PROTEIN LD"/>
    <property type="match status" value="1"/>
</dbReference>
<sequence length="269" mass="30325">MCIMDLKNINCEELTHLDKCFTDHETRHNTNHTEEETPTPVTSEETTPLLHRFPHTGSERNPVTTVIVSLLLVILIGGVIIGIYLLILQNNSENILPPIERPLQLVSRSQWDTSDGDQSALRSFPYRLRAVTVVQTGTERCNSTESCTKLLLEMQANVTSVNATLPYNFLISSNGQTYEALGWLKCIPQATKNTMPTGLLLAFIGNFTETPPTRPQVQEAKNFFDTSVSQQYLHPSYRIFGKNKNDTPTHLIDSLKTFPQWSSEFSDKN</sequence>
<gene>
    <name evidence="7" type="ORF">SPLIT_LOCUS13031</name>
</gene>
<dbReference type="SUPFAM" id="SSF55846">
    <property type="entry name" value="N-acetylmuramoyl-L-alanine amidase-like"/>
    <property type="match status" value="1"/>
</dbReference>
<accession>A0A9P0NCA6</accession>
<comment type="similarity">
    <text evidence="1">Belongs to the N-acetylmuramoyl-L-alanine amidase 2 family.</text>
</comment>
<keyword evidence="8" id="KW-1185">Reference proteome</keyword>
<keyword evidence="5" id="KW-0812">Transmembrane</keyword>
<evidence type="ECO:0000256" key="4">
    <source>
        <dbReference type="SAM" id="MobiDB-lite"/>
    </source>
</evidence>
<protein>
    <recommendedName>
        <fullName evidence="6">Peptidoglycan recognition protein family domain-containing protein</fullName>
    </recommendedName>
</protein>
<dbReference type="Proteomes" id="UP001153321">
    <property type="component" value="Chromosome Z"/>
</dbReference>
<organism evidence="7 8">
    <name type="scientific">Spodoptera littoralis</name>
    <name type="common">Egyptian cotton leafworm</name>
    <dbReference type="NCBI Taxonomy" id="7109"/>
    <lineage>
        <taxon>Eukaryota</taxon>
        <taxon>Metazoa</taxon>
        <taxon>Ecdysozoa</taxon>
        <taxon>Arthropoda</taxon>
        <taxon>Hexapoda</taxon>
        <taxon>Insecta</taxon>
        <taxon>Pterygota</taxon>
        <taxon>Neoptera</taxon>
        <taxon>Endopterygota</taxon>
        <taxon>Lepidoptera</taxon>
        <taxon>Glossata</taxon>
        <taxon>Ditrysia</taxon>
        <taxon>Noctuoidea</taxon>
        <taxon>Noctuidae</taxon>
        <taxon>Amphipyrinae</taxon>
        <taxon>Spodoptera</taxon>
    </lineage>
</organism>
<evidence type="ECO:0000313" key="8">
    <source>
        <dbReference type="Proteomes" id="UP001153321"/>
    </source>
</evidence>
<dbReference type="InterPro" id="IPR002502">
    <property type="entry name" value="Amidase_domain"/>
</dbReference>
<evidence type="ECO:0000256" key="5">
    <source>
        <dbReference type="SAM" id="Phobius"/>
    </source>
</evidence>
<feature type="domain" description="Peptidoglycan recognition protein family" evidence="6">
    <location>
        <begin position="103"/>
        <end position="246"/>
    </location>
</feature>
<keyword evidence="2" id="KW-0399">Innate immunity</keyword>
<keyword evidence="5" id="KW-0472">Membrane</keyword>
<evidence type="ECO:0000256" key="2">
    <source>
        <dbReference type="ARBA" id="ARBA00022588"/>
    </source>
</evidence>
<feature type="transmembrane region" description="Helical" evidence="5">
    <location>
        <begin position="66"/>
        <end position="87"/>
    </location>
</feature>
<name>A0A9P0NCA6_SPOLI</name>
<feature type="compositionally biased region" description="Basic and acidic residues" evidence="4">
    <location>
        <begin position="26"/>
        <end position="35"/>
    </location>
</feature>
<dbReference type="GO" id="GO:0008270">
    <property type="term" value="F:zinc ion binding"/>
    <property type="evidence" value="ECO:0007669"/>
    <property type="project" value="InterPro"/>
</dbReference>
<reference evidence="7" key="1">
    <citation type="submission" date="2022-02" db="EMBL/GenBank/DDBJ databases">
        <authorList>
            <person name="King R."/>
        </authorList>
    </citation>
    <scope>NUCLEOTIDE SEQUENCE</scope>
</reference>
<dbReference type="InterPro" id="IPR036505">
    <property type="entry name" value="Amidase/PGRP_sf"/>
</dbReference>
<dbReference type="InterPro" id="IPR006619">
    <property type="entry name" value="PGRP_domain_met/bac"/>
</dbReference>
<evidence type="ECO:0000256" key="3">
    <source>
        <dbReference type="ARBA" id="ARBA00022859"/>
    </source>
</evidence>
<keyword evidence="5" id="KW-1133">Transmembrane helix</keyword>